<feature type="transmembrane region" description="Helical" evidence="5">
    <location>
        <begin position="260"/>
        <end position="277"/>
    </location>
</feature>
<proteinExistence type="predicted"/>
<organism evidence="6 7">
    <name type="scientific">Metschnikowia bicuspidata</name>
    <dbReference type="NCBI Taxonomy" id="27322"/>
    <lineage>
        <taxon>Eukaryota</taxon>
        <taxon>Fungi</taxon>
        <taxon>Dikarya</taxon>
        <taxon>Ascomycota</taxon>
        <taxon>Saccharomycotina</taxon>
        <taxon>Pichiomycetes</taxon>
        <taxon>Metschnikowiaceae</taxon>
        <taxon>Metschnikowia</taxon>
    </lineage>
</organism>
<keyword evidence="4 5" id="KW-0472">Membrane</keyword>
<dbReference type="PIRSF" id="PIRSF006060">
    <property type="entry name" value="AA_transporter"/>
    <property type="match status" value="1"/>
</dbReference>
<reference evidence="7" key="1">
    <citation type="journal article" date="2018" name="Nat. Microbiol.">
        <title>Leveraging single-cell genomics to expand the fungal tree of life.</title>
        <authorList>
            <person name="Ahrendt S.R."/>
            <person name="Quandt C.A."/>
            <person name="Ciobanu D."/>
            <person name="Clum A."/>
            <person name="Salamov A."/>
            <person name="Andreopoulos B."/>
            <person name="Cheng J.F."/>
            <person name="Woyke T."/>
            <person name="Pelin A."/>
            <person name="Henrissat B."/>
            <person name="Reynolds N.K."/>
            <person name="Benny G.L."/>
            <person name="Smith M.E."/>
            <person name="James T.Y."/>
            <person name="Grigoriev I.V."/>
        </authorList>
    </citation>
    <scope>NUCLEOTIDE SEQUENCE [LARGE SCALE GENOMIC DNA]</scope>
    <source>
        <strain evidence="7">Baker2002</strain>
    </source>
</reference>
<feature type="transmembrane region" description="Helical" evidence="5">
    <location>
        <begin position="154"/>
        <end position="178"/>
    </location>
</feature>
<sequence length="423" mass="47255">MPGSRPAAKKRLHKLGTLSCISVITNKKIGTGLFSSPSIIFKYFGAIIMLSGLLIHLEYALKLPFRNGGEKNYLLRVFRRPKGLFGCVYAFQIVFLGFRSGNSFAFGKYLWYAISGNQADDNDWPSKLIGVGCIKFCAGLQIKRSNQGTTLFNFLGMFKILILLLIIAIGLFVAVGLIKLPPSVPVPVFPTQSSPYSVAVALLQVVYSFKGWENVNYVLQELEDPYGALTFIALISVLQVTVLYLIGVVSYLIVIPKQELLSSGVLVAGIFFNKVFGEYITSRLLPILISFLTLGNVMVVSFAHSHVNKELAHENYLPSSQYFDDINKLLILHWFVTVFILVAPPSAEIYEFVVNLYIYPGTWINLALTIGIIYLKINSDQENWNRHSLLLGAIFSIQNSSTTVLWAGRSRCKSRWVEDHLCI</sequence>
<evidence type="ECO:0000256" key="4">
    <source>
        <dbReference type="ARBA" id="ARBA00023136"/>
    </source>
</evidence>
<keyword evidence="7" id="KW-1185">Reference proteome</keyword>
<dbReference type="PANTHER" id="PTHR11785:SF382">
    <property type="entry name" value="LOW-AFFINITY METHIONINE PERMEASE"/>
    <property type="match status" value="1"/>
</dbReference>
<evidence type="ECO:0000256" key="3">
    <source>
        <dbReference type="ARBA" id="ARBA00022989"/>
    </source>
</evidence>
<feature type="transmembrane region" description="Helical" evidence="5">
    <location>
        <begin position="326"/>
        <end position="344"/>
    </location>
</feature>
<feature type="transmembrane region" description="Helical" evidence="5">
    <location>
        <begin position="284"/>
        <end position="306"/>
    </location>
</feature>
<dbReference type="Proteomes" id="UP000268321">
    <property type="component" value="Unassembled WGS sequence"/>
</dbReference>
<keyword evidence="3 5" id="KW-1133">Transmembrane helix</keyword>
<dbReference type="AlphaFoldDB" id="A0A4P9ZHG2"/>
<dbReference type="GO" id="GO:0015179">
    <property type="term" value="F:L-amino acid transmembrane transporter activity"/>
    <property type="evidence" value="ECO:0007669"/>
    <property type="project" value="TreeGrafter"/>
</dbReference>
<dbReference type="InterPro" id="IPR002293">
    <property type="entry name" value="AA/rel_permease1"/>
</dbReference>
<name>A0A4P9ZHG2_9ASCO</name>
<feature type="transmembrane region" description="Helical" evidence="5">
    <location>
        <begin position="356"/>
        <end position="377"/>
    </location>
</feature>
<evidence type="ECO:0000313" key="6">
    <source>
        <dbReference type="EMBL" id="RKP31410.1"/>
    </source>
</evidence>
<evidence type="ECO:0000256" key="2">
    <source>
        <dbReference type="ARBA" id="ARBA00022692"/>
    </source>
</evidence>
<dbReference type="Pfam" id="PF13520">
    <property type="entry name" value="AA_permease_2"/>
    <property type="match status" value="1"/>
</dbReference>
<dbReference type="Gene3D" id="1.20.1740.10">
    <property type="entry name" value="Amino acid/polyamine transporter I"/>
    <property type="match status" value="1"/>
</dbReference>
<dbReference type="OrthoDB" id="5982228at2759"/>
<accession>A0A4P9ZHG2</accession>
<dbReference type="EMBL" id="ML004442">
    <property type="protein sequence ID" value="RKP31410.1"/>
    <property type="molecule type" value="Genomic_DNA"/>
</dbReference>
<dbReference type="GO" id="GO:0016020">
    <property type="term" value="C:membrane"/>
    <property type="evidence" value="ECO:0007669"/>
    <property type="project" value="UniProtKB-SubCell"/>
</dbReference>
<evidence type="ECO:0000256" key="1">
    <source>
        <dbReference type="ARBA" id="ARBA00004141"/>
    </source>
</evidence>
<gene>
    <name evidence="6" type="ORF">METBISCDRAFT_30241</name>
</gene>
<dbReference type="PANTHER" id="PTHR11785">
    <property type="entry name" value="AMINO ACID TRANSPORTER"/>
    <property type="match status" value="1"/>
</dbReference>
<keyword evidence="2 5" id="KW-0812">Transmembrane</keyword>
<dbReference type="InterPro" id="IPR050598">
    <property type="entry name" value="AminoAcid_Transporter"/>
</dbReference>
<evidence type="ECO:0000313" key="7">
    <source>
        <dbReference type="Proteomes" id="UP000268321"/>
    </source>
</evidence>
<feature type="transmembrane region" description="Helical" evidence="5">
    <location>
        <begin position="231"/>
        <end position="254"/>
    </location>
</feature>
<comment type="subcellular location">
    <subcellularLocation>
        <location evidence="1">Membrane</location>
        <topology evidence="1">Multi-pass membrane protein</topology>
    </subcellularLocation>
</comment>
<feature type="transmembrane region" description="Helical" evidence="5">
    <location>
        <begin position="82"/>
        <end position="104"/>
    </location>
</feature>
<evidence type="ECO:0000256" key="5">
    <source>
        <dbReference type="SAM" id="Phobius"/>
    </source>
</evidence>
<evidence type="ECO:0008006" key="8">
    <source>
        <dbReference type="Google" id="ProtNLM"/>
    </source>
</evidence>
<protein>
    <recommendedName>
        <fullName evidence="8">Amino acid transporter transmembrane domain-containing protein</fullName>
    </recommendedName>
</protein>
<feature type="transmembrane region" description="Helical" evidence="5">
    <location>
        <begin position="40"/>
        <end position="61"/>
    </location>
</feature>